<name>A0ACC2VML6_9TREE</name>
<keyword evidence="2" id="KW-1185">Reference proteome</keyword>
<evidence type="ECO:0000313" key="2">
    <source>
        <dbReference type="Proteomes" id="UP001227268"/>
    </source>
</evidence>
<reference evidence="1" key="1">
    <citation type="submission" date="2023-04" db="EMBL/GenBank/DDBJ databases">
        <title>Draft Genome sequencing of Naganishia species isolated from polar environments using Oxford Nanopore Technology.</title>
        <authorList>
            <person name="Leo P."/>
            <person name="Venkateswaran K."/>
        </authorList>
    </citation>
    <scope>NUCLEOTIDE SEQUENCE</scope>
    <source>
        <strain evidence="1">MNA-CCFEE 5423</strain>
    </source>
</reference>
<dbReference type="EMBL" id="JASBWT010000011">
    <property type="protein sequence ID" value="KAJ9100675.1"/>
    <property type="molecule type" value="Genomic_DNA"/>
</dbReference>
<proteinExistence type="predicted"/>
<gene>
    <name evidence="1" type="ORF">QFC21_003720</name>
</gene>
<organism evidence="1 2">
    <name type="scientific">Naganishia friedmannii</name>
    <dbReference type="NCBI Taxonomy" id="89922"/>
    <lineage>
        <taxon>Eukaryota</taxon>
        <taxon>Fungi</taxon>
        <taxon>Dikarya</taxon>
        <taxon>Basidiomycota</taxon>
        <taxon>Agaricomycotina</taxon>
        <taxon>Tremellomycetes</taxon>
        <taxon>Filobasidiales</taxon>
        <taxon>Filobasidiaceae</taxon>
        <taxon>Naganishia</taxon>
    </lineage>
</organism>
<evidence type="ECO:0000313" key="1">
    <source>
        <dbReference type="EMBL" id="KAJ9100675.1"/>
    </source>
</evidence>
<dbReference type="Proteomes" id="UP001227268">
    <property type="component" value="Unassembled WGS sequence"/>
</dbReference>
<comment type="caution">
    <text evidence="1">The sequence shown here is derived from an EMBL/GenBank/DDBJ whole genome shotgun (WGS) entry which is preliminary data.</text>
</comment>
<protein>
    <submittedName>
        <fullName evidence="1">Uncharacterized protein</fullName>
    </submittedName>
</protein>
<sequence length="180" mass="19965">MFGLQRIVARPAVGAARMAIASRGPAFTGKADDELAGYGGMQAPVECGRAETGGARQRRAGITKKISIKGRISGSHDYENESYEAFNSRYQTFFTQVEDTFELQRGLNNCFAYDLVPATEVIEAALRASRKVNDYATAVRILEGVKEKVENKLQYKAYLDELKPVIQELGVETKEELYNI</sequence>
<accession>A0ACC2VML6</accession>